<reference evidence="2 3" key="1">
    <citation type="submission" date="2013-05" db="EMBL/GenBank/DDBJ databases">
        <title>Draft genome sequence of Rubidibacter lacunae KORDI 51-2.</title>
        <authorList>
            <person name="Choi D.H."/>
            <person name="Noh J.H."/>
            <person name="Kwon K.-K."/>
            <person name="Lee J.-H."/>
            <person name="Ryu J.-Y."/>
        </authorList>
    </citation>
    <scope>NUCLEOTIDE SEQUENCE [LARGE SCALE GENOMIC DNA]</scope>
    <source>
        <strain evidence="2 3">KORDI 51-2</strain>
    </source>
</reference>
<dbReference type="eggNOG" id="COG0739">
    <property type="taxonomic scope" value="Bacteria"/>
</dbReference>
<dbReference type="PATRIC" id="fig|582515.4.peg.366"/>
<proteinExistence type="predicted"/>
<dbReference type="PANTHER" id="PTHR21666:SF293">
    <property type="entry name" value="SLL1488 PROTEIN"/>
    <property type="match status" value="1"/>
</dbReference>
<organism evidence="2 3">
    <name type="scientific">Rubidibacter lacunae KORDI 51-2</name>
    <dbReference type="NCBI Taxonomy" id="582515"/>
    <lineage>
        <taxon>Bacteria</taxon>
        <taxon>Bacillati</taxon>
        <taxon>Cyanobacteriota</taxon>
        <taxon>Cyanophyceae</taxon>
        <taxon>Oscillatoriophycideae</taxon>
        <taxon>Chroococcales</taxon>
        <taxon>Aphanothecaceae</taxon>
        <taxon>Rubidibacter</taxon>
    </lineage>
</organism>
<dbReference type="STRING" id="582515.KR51_00003190"/>
<keyword evidence="3" id="KW-1185">Reference proteome</keyword>
<sequence>MGDRDSTAGCTRCWLGPIRSAAWLSWLALGALGLAGSAATVELYRVRAAVAVTDTANGGWLQASFPVENFQRYTSPFGNRVNPVTGRWQFHNGLDIAAPMGSYIRNWWAGKVVELSDHTACGTMVVVQSGQWQHIYCHMQGSVQRTPNGPVLLDPAGGIQIHIGQHVPTSARIGRVGTSGRSTGPHLHWGLKYADRYINPADVLREMRRQHSLAAR</sequence>
<dbReference type="InterPro" id="IPR016047">
    <property type="entry name" value="M23ase_b-sheet_dom"/>
</dbReference>
<protein>
    <submittedName>
        <fullName evidence="2">Membrane protein</fullName>
    </submittedName>
</protein>
<dbReference type="PANTHER" id="PTHR21666">
    <property type="entry name" value="PEPTIDASE-RELATED"/>
    <property type="match status" value="1"/>
</dbReference>
<evidence type="ECO:0000313" key="3">
    <source>
        <dbReference type="Proteomes" id="UP000016960"/>
    </source>
</evidence>
<dbReference type="InParanoid" id="U5DMV8"/>
<dbReference type="InterPro" id="IPR050570">
    <property type="entry name" value="Cell_wall_metabolism_enzyme"/>
</dbReference>
<dbReference type="InterPro" id="IPR011055">
    <property type="entry name" value="Dup_hybrid_motif"/>
</dbReference>
<dbReference type="Gene3D" id="2.70.70.10">
    <property type="entry name" value="Glucose Permease (Domain IIA)"/>
    <property type="match status" value="1"/>
</dbReference>
<dbReference type="RefSeq" id="WP_022604074.1">
    <property type="nucleotide sequence ID" value="NZ_ASSJ01000004.1"/>
</dbReference>
<dbReference type="Proteomes" id="UP000016960">
    <property type="component" value="Unassembled WGS sequence"/>
</dbReference>
<dbReference type="EMBL" id="ASSJ01000004">
    <property type="protein sequence ID" value="ERN43006.1"/>
    <property type="molecule type" value="Genomic_DNA"/>
</dbReference>
<comment type="caution">
    <text evidence="2">The sequence shown here is derived from an EMBL/GenBank/DDBJ whole genome shotgun (WGS) entry which is preliminary data.</text>
</comment>
<gene>
    <name evidence="2" type="ORF">KR51_00003190</name>
</gene>
<name>U5DMV8_9CHRO</name>
<dbReference type="SUPFAM" id="SSF51261">
    <property type="entry name" value="Duplicated hybrid motif"/>
    <property type="match status" value="1"/>
</dbReference>
<evidence type="ECO:0000313" key="2">
    <source>
        <dbReference type="EMBL" id="ERN43006.1"/>
    </source>
</evidence>
<dbReference type="OrthoDB" id="507840at2"/>
<dbReference type="AlphaFoldDB" id="U5DMV8"/>
<accession>U5DMV8</accession>
<feature type="domain" description="M23ase beta-sheet core" evidence="1">
    <location>
        <begin position="89"/>
        <end position="141"/>
    </location>
</feature>
<evidence type="ECO:0000259" key="1">
    <source>
        <dbReference type="Pfam" id="PF01551"/>
    </source>
</evidence>
<dbReference type="CDD" id="cd12797">
    <property type="entry name" value="M23_peptidase"/>
    <property type="match status" value="1"/>
</dbReference>
<dbReference type="Pfam" id="PF01551">
    <property type="entry name" value="Peptidase_M23"/>
    <property type="match status" value="2"/>
</dbReference>
<feature type="domain" description="M23ase beta-sheet core" evidence="1">
    <location>
        <begin position="159"/>
        <end position="200"/>
    </location>
</feature>
<dbReference type="GO" id="GO:0004222">
    <property type="term" value="F:metalloendopeptidase activity"/>
    <property type="evidence" value="ECO:0007669"/>
    <property type="project" value="TreeGrafter"/>
</dbReference>